<name>A0AA39Y973_9PEZI</name>
<dbReference type="EMBL" id="JAULSV010000003">
    <property type="protein sequence ID" value="KAK0648374.1"/>
    <property type="molecule type" value="Genomic_DNA"/>
</dbReference>
<sequence length="320" mass="36248">MEAVPLIHRIVCRSADDRGSFGENLQCCVPSHYAVRKAFKNSKGGLGNAKHFTKLRFELGSPLGFDTLRGFSDVDFKFDLELSVLMMKTEDIWMPLMLQNGVATIGTLYGIGASMMQDLGGICKHLDWNEEYHFLKPKMSKFSSEISQTGLSEEEKKQVLDFRLPALKLLLEEGPIPDAPQRVSKKLNCALFHEVGCQCPESTHWGAVKSCARCFTDYAFSVATLEYHPSLPNIKEYNNRCLVFSTWKHLSGEEKDRFWKSHMDTGNAMLRSQEPGWSYRRFEVGSGAATGAHLCHYEPQARMQYNLVPPPDYGVYRDLN</sequence>
<accession>A0AA39Y973</accession>
<dbReference type="AlphaFoldDB" id="A0AA39Y973"/>
<evidence type="ECO:0000313" key="2">
    <source>
        <dbReference type="Proteomes" id="UP001174936"/>
    </source>
</evidence>
<keyword evidence="2" id="KW-1185">Reference proteome</keyword>
<organism evidence="1 2">
    <name type="scientific">Cercophora newfieldiana</name>
    <dbReference type="NCBI Taxonomy" id="92897"/>
    <lineage>
        <taxon>Eukaryota</taxon>
        <taxon>Fungi</taxon>
        <taxon>Dikarya</taxon>
        <taxon>Ascomycota</taxon>
        <taxon>Pezizomycotina</taxon>
        <taxon>Sordariomycetes</taxon>
        <taxon>Sordariomycetidae</taxon>
        <taxon>Sordariales</taxon>
        <taxon>Lasiosphaeriaceae</taxon>
        <taxon>Cercophora</taxon>
    </lineage>
</organism>
<dbReference type="Proteomes" id="UP001174936">
    <property type="component" value="Unassembled WGS sequence"/>
</dbReference>
<protein>
    <submittedName>
        <fullName evidence="1">Uncharacterized protein</fullName>
    </submittedName>
</protein>
<reference evidence="1" key="1">
    <citation type="submission" date="2023-06" db="EMBL/GenBank/DDBJ databases">
        <title>Genome-scale phylogeny and comparative genomics of the fungal order Sordariales.</title>
        <authorList>
            <consortium name="Lawrence Berkeley National Laboratory"/>
            <person name="Hensen N."/>
            <person name="Bonometti L."/>
            <person name="Westerberg I."/>
            <person name="Brannstrom I.O."/>
            <person name="Guillou S."/>
            <person name="Cros-Aarteil S."/>
            <person name="Calhoun S."/>
            <person name="Haridas S."/>
            <person name="Kuo A."/>
            <person name="Mondo S."/>
            <person name="Pangilinan J."/>
            <person name="Riley R."/>
            <person name="Labutti K."/>
            <person name="Andreopoulos B."/>
            <person name="Lipzen A."/>
            <person name="Chen C."/>
            <person name="Yanf M."/>
            <person name="Daum C."/>
            <person name="Ng V."/>
            <person name="Clum A."/>
            <person name="Steindorff A."/>
            <person name="Ohm R."/>
            <person name="Martin F."/>
            <person name="Silar P."/>
            <person name="Natvig D."/>
            <person name="Lalanne C."/>
            <person name="Gautier V."/>
            <person name="Ament-Velasquez S.L."/>
            <person name="Kruys A."/>
            <person name="Hutchinson M.I."/>
            <person name="Powell A.J."/>
            <person name="Barry K."/>
            <person name="Miller A.N."/>
            <person name="Grigoriev I.V."/>
            <person name="Debuchy R."/>
            <person name="Gladieux P."/>
            <person name="Thoren M.H."/>
            <person name="Johannesson H."/>
        </authorList>
    </citation>
    <scope>NUCLEOTIDE SEQUENCE</scope>
    <source>
        <strain evidence="1">SMH2532-1</strain>
    </source>
</reference>
<proteinExistence type="predicted"/>
<comment type="caution">
    <text evidence="1">The sequence shown here is derived from an EMBL/GenBank/DDBJ whole genome shotgun (WGS) entry which is preliminary data.</text>
</comment>
<evidence type="ECO:0000313" key="1">
    <source>
        <dbReference type="EMBL" id="KAK0648374.1"/>
    </source>
</evidence>
<gene>
    <name evidence="1" type="ORF">B0T16DRAFT_444443</name>
</gene>